<protein>
    <recommendedName>
        <fullName evidence="2">Zinc-ribbon domain-containing protein</fullName>
    </recommendedName>
</protein>
<gene>
    <name evidence="3" type="ORF">AXFE_16870</name>
</gene>
<dbReference type="EMBL" id="JXYS01000041">
    <property type="protein sequence ID" value="KJF17451.1"/>
    <property type="molecule type" value="Genomic_DNA"/>
</dbReference>
<proteinExistence type="predicted"/>
<evidence type="ECO:0000256" key="1">
    <source>
        <dbReference type="SAM" id="Phobius"/>
    </source>
</evidence>
<keyword evidence="1" id="KW-1133">Transmembrane helix</keyword>
<keyword evidence="1" id="KW-0812">Transmembrane</keyword>
<feature type="transmembrane region" description="Helical" evidence="1">
    <location>
        <begin position="52"/>
        <end position="74"/>
    </location>
</feature>
<name>A0A0D8HK38_9ACTN</name>
<organism evidence="3 4">
    <name type="scientific">Acidithrix ferrooxidans</name>
    <dbReference type="NCBI Taxonomy" id="1280514"/>
    <lineage>
        <taxon>Bacteria</taxon>
        <taxon>Bacillati</taxon>
        <taxon>Actinomycetota</taxon>
        <taxon>Acidimicrobiia</taxon>
        <taxon>Acidimicrobiales</taxon>
        <taxon>Acidimicrobiaceae</taxon>
        <taxon>Acidithrix</taxon>
    </lineage>
</organism>
<evidence type="ECO:0000313" key="3">
    <source>
        <dbReference type="EMBL" id="KJF17451.1"/>
    </source>
</evidence>
<evidence type="ECO:0000313" key="4">
    <source>
        <dbReference type="Proteomes" id="UP000032360"/>
    </source>
</evidence>
<reference evidence="3 4" key="1">
    <citation type="submission" date="2015-01" db="EMBL/GenBank/DDBJ databases">
        <title>Draft genome of the acidophilic iron oxidizer Acidithrix ferrooxidans strain Py-F3.</title>
        <authorList>
            <person name="Poehlein A."/>
            <person name="Eisen S."/>
            <person name="Schloemann M."/>
            <person name="Johnson B.D."/>
            <person name="Daniel R."/>
            <person name="Muehling M."/>
        </authorList>
    </citation>
    <scope>NUCLEOTIDE SEQUENCE [LARGE SCALE GENOMIC DNA]</scope>
    <source>
        <strain evidence="3 4">Py-F3</strain>
    </source>
</reference>
<evidence type="ECO:0000259" key="2">
    <source>
        <dbReference type="Pfam" id="PF13240"/>
    </source>
</evidence>
<dbReference type="Pfam" id="PF13240">
    <property type="entry name" value="Zn_Ribbon_1"/>
    <property type="match status" value="1"/>
</dbReference>
<dbReference type="InterPro" id="IPR026870">
    <property type="entry name" value="Zinc_ribbon_dom"/>
</dbReference>
<dbReference type="AlphaFoldDB" id="A0A0D8HK38"/>
<accession>A0A0D8HK38</accession>
<keyword evidence="1" id="KW-0472">Membrane</keyword>
<keyword evidence="4" id="KW-1185">Reference proteome</keyword>
<comment type="caution">
    <text evidence="3">The sequence shown here is derived from an EMBL/GenBank/DDBJ whole genome shotgun (WGS) entry which is preliminary data.</text>
</comment>
<dbReference type="Proteomes" id="UP000032360">
    <property type="component" value="Unassembled WGS sequence"/>
</dbReference>
<sequence length="136" mass="14281">MTPCPVCQSENPEGSAFCSKCGSKMARVREHPVLIGQSTESTKPIKPAFQGAITVSAVMKIFAIAWIILGIYSVSKTHQSLVDNGASSGTISNAVLIEIAITALGAASFGFFACVLDLLMAIESNTSTDGARRRTL</sequence>
<feature type="transmembrane region" description="Helical" evidence="1">
    <location>
        <begin position="94"/>
        <end position="119"/>
    </location>
</feature>
<feature type="domain" description="Zinc-ribbon" evidence="2">
    <location>
        <begin position="4"/>
        <end position="24"/>
    </location>
</feature>
<dbReference type="STRING" id="1280514.AXFE_16870"/>